<dbReference type="EMBL" id="JACHMW010000001">
    <property type="protein sequence ID" value="MBB5848879.1"/>
    <property type="molecule type" value="Genomic_DNA"/>
</dbReference>
<keyword evidence="1" id="KW-1133">Transmembrane helix</keyword>
<feature type="transmembrane region" description="Helical" evidence="1">
    <location>
        <begin position="32"/>
        <end position="53"/>
    </location>
</feature>
<protein>
    <submittedName>
        <fullName evidence="2">Uncharacterized protein</fullName>
    </submittedName>
</protein>
<keyword evidence="3" id="KW-1185">Reference proteome</keyword>
<evidence type="ECO:0000256" key="1">
    <source>
        <dbReference type="SAM" id="Phobius"/>
    </source>
</evidence>
<evidence type="ECO:0000313" key="3">
    <source>
        <dbReference type="Proteomes" id="UP000567246"/>
    </source>
</evidence>
<dbReference type="AlphaFoldDB" id="A0A7W9N123"/>
<comment type="caution">
    <text evidence="2">The sequence shown here is derived from an EMBL/GenBank/DDBJ whole genome shotgun (WGS) entry which is preliminary data.</text>
</comment>
<accession>A0A7W9N123</accession>
<dbReference type="RefSeq" id="WP_184172174.1">
    <property type="nucleotide sequence ID" value="NZ_BAABAG010000011.1"/>
</dbReference>
<feature type="transmembrane region" description="Helical" evidence="1">
    <location>
        <begin position="140"/>
        <end position="165"/>
    </location>
</feature>
<sequence>MHTPDDAAADADDAAARAALHDRVVRRPLRRLLTLTAVTGALSALGTAGVLALQGAPGYARAVLEARSWGQAAVTDADVASFLTPPWGVPAAVLGVLAVAALLMLGVARRVRAVRPVGTVAVGLGLLSAAFWMVDGGRMVAAGGAGPVVLAAVVAMFVACAVWLLTAHLRATRDAFDG</sequence>
<keyword evidence="1" id="KW-0812">Transmembrane</keyword>
<gene>
    <name evidence="2" type="ORF">HDA33_001443</name>
</gene>
<proteinExistence type="predicted"/>
<dbReference type="Proteomes" id="UP000567246">
    <property type="component" value="Unassembled WGS sequence"/>
</dbReference>
<feature type="transmembrane region" description="Helical" evidence="1">
    <location>
        <begin position="117"/>
        <end position="134"/>
    </location>
</feature>
<organism evidence="2 3">
    <name type="scientific">Micrococcus endophyticus</name>
    <dbReference type="NCBI Taxonomy" id="455343"/>
    <lineage>
        <taxon>Bacteria</taxon>
        <taxon>Bacillati</taxon>
        <taxon>Actinomycetota</taxon>
        <taxon>Actinomycetes</taxon>
        <taxon>Micrococcales</taxon>
        <taxon>Micrococcaceae</taxon>
        <taxon>Micrococcus</taxon>
    </lineage>
</organism>
<keyword evidence="1" id="KW-0472">Membrane</keyword>
<reference evidence="2 3" key="1">
    <citation type="submission" date="2020-08" db="EMBL/GenBank/DDBJ databases">
        <title>Sequencing the genomes of 1000 actinobacteria strains.</title>
        <authorList>
            <person name="Klenk H.-P."/>
        </authorList>
    </citation>
    <scope>NUCLEOTIDE SEQUENCE [LARGE SCALE GENOMIC DNA]</scope>
    <source>
        <strain evidence="2 3">DSM 17945</strain>
    </source>
</reference>
<feature type="transmembrane region" description="Helical" evidence="1">
    <location>
        <begin position="87"/>
        <end position="105"/>
    </location>
</feature>
<evidence type="ECO:0000313" key="2">
    <source>
        <dbReference type="EMBL" id="MBB5848879.1"/>
    </source>
</evidence>
<name>A0A7W9N123_9MICC</name>